<gene>
    <name evidence="1" type="ORF">ACFOHJ_09295</name>
</gene>
<reference evidence="2" key="1">
    <citation type="journal article" date="2019" name="Int. J. Syst. Evol. Microbiol.">
        <title>The Global Catalogue of Microorganisms (GCM) 10K type strain sequencing project: providing services to taxonomists for standard genome sequencing and annotation.</title>
        <authorList>
            <consortium name="The Broad Institute Genomics Platform"/>
            <consortium name="The Broad Institute Genome Sequencing Center for Infectious Disease"/>
            <person name="Wu L."/>
            <person name="Ma J."/>
        </authorList>
    </citation>
    <scope>NUCLEOTIDE SEQUENCE [LARGE SCALE GENOMIC DNA]</scope>
    <source>
        <strain evidence="2">KCTC 52165</strain>
    </source>
</reference>
<dbReference type="SUPFAM" id="SSF52540">
    <property type="entry name" value="P-loop containing nucleoside triphosphate hydrolases"/>
    <property type="match status" value="1"/>
</dbReference>
<protein>
    <recommendedName>
        <fullName evidence="3">Sulfotransferase family protein</fullName>
    </recommendedName>
</protein>
<keyword evidence="2" id="KW-1185">Reference proteome</keyword>
<dbReference type="RefSeq" id="WP_378220213.1">
    <property type="nucleotide sequence ID" value="NZ_JBHRTK010000010.1"/>
</dbReference>
<evidence type="ECO:0008006" key="3">
    <source>
        <dbReference type="Google" id="ProtNLM"/>
    </source>
</evidence>
<sequence>MKVFKLYGLFRSGTNLLKLLIEQNMEATCRVNIGGHKHLYTPINFGNDGYEPPSEDILVCVKDPYANMHSLFKYAHTVDFQHFQCDSNWDAFLRSRFVVSLNTQPKVPGFLFRTPVDYWNSHYFHMLSLPEARTMIIRYEDVLSNPGEVLQRIASRFPAANLTNEAIKLPWRRLRRMGEDLGHRPLTYRPFNMSWYSERRYMQEFSDDNLAAMREALDADVVKRLSYSIV</sequence>
<dbReference type="Gene3D" id="3.40.50.300">
    <property type="entry name" value="P-loop containing nucleotide triphosphate hydrolases"/>
    <property type="match status" value="1"/>
</dbReference>
<accession>A0ABV7KAP4</accession>
<organism evidence="1 2">
    <name type="scientific">Aquamicrobium soli</name>
    <dbReference type="NCBI Taxonomy" id="1811518"/>
    <lineage>
        <taxon>Bacteria</taxon>
        <taxon>Pseudomonadati</taxon>
        <taxon>Pseudomonadota</taxon>
        <taxon>Alphaproteobacteria</taxon>
        <taxon>Hyphomicrobiales</taxon>
        <taxon>Phyllobacteriaceae</taxon>
        <taxon>Aquamicrobium</taxon>
    </lineage>
</organism>
<evidence type="ECO:0000313" key="2">
    <source>
        <dbReference type="Proteomes" id="UP001595583"/>
    </source>
</evidence>
<dbReference type="EMBL" id="JBHRTK010000010">
    <property type="protein sequence ID" value="MFC3206402.1"/>
    <property type="molecule type" value="Genomic_DNA"/>
</dbReference>
<dbReference type="InterPro" id="IPR027417">
    <property type="entry name" value="P-loop_NTPase"/>
</dbReference>
<evidence type="ECO:0000313" key="1">
    <source>
        <dbReference type="EMBL" id="MFC3206402.1"/>
    </source>
</evidence>
<proteinExistence type="predicted"/>
<name>A0ABV7KAP4_9HYPH</name>
<comment type="caution">
    <text evidence="1">The sequence shown here is derived from an EMBL/GenBank/DDBJ whole genome shotgun (WGS) entry which is preliminary data.</text>
</comment>
<dbReference type="Proteomes" id="UP001595583">
    <property type="component" value="Unassembled WGS sequence"/>
</dbReference>